<reference evidence="1 2" key="1">
    <citation type="submission" date="2015-09" db="EMBL/GenBank/DDBJ databases">
        <title>Draft genome sequence of Acidiplasma aeolicum DSM 18409.</title>
        <authorList>
            <person name="Hemp J."/>
        </authorList>
    </citation>
    <scope>NUCLEOTIDE SEQUENCE [LARGE SCALE GENOMIC DNA]</scope>
    <source>
        <strain evidence="1 2">V</strain>
    </source>
</reference>
<protein>
    <recommendedName>
        <fullName evidence="3">DUF424 domain-containing protein</fullName>
    </recommendedName>
</protein>
<dbReference type="Proteomes" id="UP000050515">
    <property type="component" value="Unassembled WGS sequence"/>
</dbReference>
<dbReference type="EMBL" id="LJCQ01000162">
    <property type="protein sequence ID" value="KPV46922.1"/>
    <property type="molecule type" value="Genomic_DNA"/>
</dbReference>
<name>A0A0P9CME0_9ARCH</name>
<dbReference type="PATRIC" id="fig|507754.4.peg.1639"/>
<comment type="caution">
    <text evidence="1">The sequence shown here is derived from an EMBL/GenBank/DDBJ whole genome shotgun (WGS) entry which is preliminary data.</text>
</comment>
<evidence type="ECO:0000313" key="2">
    <source>
        <dbReference type="Proteomes" id="UP000050515"/>
    </source>
</evidence>
<accession>A0A0P9CME0</accession>
<organism evidence="1 2">
    <name type="scientific">Acidiplasma aeolicum</name>
    <dbReference type="NCBI Taxonomy" id="507754"/>
    <lineage>
        <taxon>Archaea</taxon>
        <taxon>Methanobacteriati</taxon>
        <taxon>Thermoplasmatota</taxon>
        <taxon>Thermoplasmata</taxon>
        <taxon>Thermoplasmatales</taxon>
        <taxon>Ferroplasmaceae</taxon>
        <taxon>Acidiplasma</taxon>
    </lineage>
</organism>
<gene>
    <name evidence="1" type="ORF">SE19_03355</name>
</gene>
<dbReference type="AlphaFoldDB" id="A0A0P9CME0"/>
<dbReference type="InterPro" id="IPR007355">
    <property type="entry name" value="DUF424"/>
</dbReference>
<dbReference type="Gene3D" id="3.30.1860.10">
    <property type="entry name" value="uncharacterized conserved protein from methanopyrus kandleri domain like"/>
    <property type="match status" value="1"/>
</dbReference>
<evidence type="ECO:0008006" key="3">
    <source>
        <dbReference type="Google" id="ProtNLM"/>
    </source>
</evidence>
<sequence length="95" mass="10435">MKIVNINGEVVLAAADSELINRDLREGKLHLKVKQDFYGDMRVSEDTFLSSLSICTIANLVGERVVSAAINANYIDPENVIRINGVPHAQLAKID</sequence>
<proteinExistence type="predicted"/>
<evidence type="ECO:0000313" key="1">
    <source>
        <dbReference type="EMBL" id="KPV46922.1"/>
    </source>
</evidence>
<dbReference type="Pfam" id="PF04242">
    <property type="entry name" value="DUF424"/>
    <property type="match status" value="1"/>
</dbReference>